<dbReference type="EC" id="5.3.1.6" evidence="4"/>
<dbReference type="GO" id="GO:0009052">
    <property type="term" value="P:pentose-phosphate shunt, non-oxidative branch"/>
    <property type="evidence" value="ECO:0007669"/>
    <property type="project" value="InterPro"/>
</dbReference>
<dbReference type="InterPro" id="IPR037171">
    <property type="entry name" value="NagB/RpiA_transferase-like"/>
</dbReference>
<evidence type="ECO:0000256" key="7">
    <source>
        <dbReference type="ARBA" id="ARBA00029734"/>
    </source>
</evidence>
<dbReference type="Gene3D" id="3.30.70.260">
    <property type="match status" value="1"/>
</dbReference>
<dbReference type="PANTHER" id="PTHR11934">
    <property type="entry name" value="RIBOSE-5-PHOSPHATE ISOMERASE"/>
    <property type="match status" value="1"/>
</dbReference>
<dbReference type="GO" id="GO:0006014">
    <property type="term" value="P:D-ribose metabolic process"/>
    <property type="evidence" value="ECO:0007669"/>
    <property type="project" value="TreeGrafter"/>
</dbReference>
<evidence type="ECO:0000256" key="8">
    <source>
        <dbReference type="ARBA" id="ARBA00032273"/>
    </source>
</evidence>
<gene>
    <name evidence="10" type="primary">RKI1</name>
    <name evidence="10" type="ORF">CTA1_2187</name>
</gene>
<reference evidence="10 11" key="1">
    <citation type="journal article" date="2019" name="PLoS ONE">
        <title>Comparative genome analysis indicates high evolutionary potential of pathogenicity genes in Colletotrichum tanaceti.</title>
        <authorList>
            <person name="Lelwala R.V."/>
            <person name="Korhonen P.K."/>
            <person name="Young N.D."/>
            <person name="Scott J.B."/>
            <person name="Ades P.A."/>
            <person name="Gasser R.B."/>
            <person name="Taylor P.W.J."/>
        </authorList>
    </citation>
    <scope>NUCLEOTIDE SEQUENCE [LARGE SCALE GENOMIC DNA]</scope>
    <source>
        <strain evidence="10">BRIP57314</strain>
    </source>
</reference>
<comment type="pathway">
    <text evidence="2">Carbohydrate degradation; pentose phosphate pathway; D-ribose 5-phosphate from D-ribulose 5-phosphate (non-oxidative stage): step 1/1.</text>
</comment>
<comment type="caution">
    <text evidence="10">The sequence shown here is derived from an EMBL/GenBank/DDBJ whole genome shotgun (WGS) entry which is preliminary data.</text>
</comment>
<dbReference type="GO" id="GO:0004751">
    <property type="term" value="F:ribose-5-phosphate isomerase activity"/>
    <property type="evidence" value="ECO:0007669"/>
    <property type="project" value="UniProtKB-EC"/>
</dbReference>
<dbReference type="OrthoDB" id="1555531at2759"/>
<proteinExistence type="inferred from homology"/>
<evidence type="ECO:0000256" key="6">
    <source>
        <dbReference type="ARBA" id="ARBA00023235"/>
    </source>
</evidence>
<evidence type="ECO:0000256" key="2">
    <source>
        <dbReference type="ARBA" id="ARBA00004988"/>
    </source>
</evidence>
<dbReference type="FunFam" id="3.40.50.1360:FF:000014">
    <property type="entry name" value="Ribose 5-phosphate isomerase"/>
    <property type="match status" value="1"/>
</dbReference>
<comment type="similarity">
    <text evidence="3">Belongs to the ribose 5-phosphate isomerase family.</text>
</comment>
<evidence type="ECO:0000256" key="1">
    <source>
        <dbReference type="ARBA" id="ARBA00001713"/>
    </source>
</evidence>
<keyword evidence="11" id="KW-1185">Reference proteome</keyword>
<protein>
    <recommendedName>
        <fullName evidence="5">Ribose-5-phosphate isomerase</fullName>
        <ecNumber evidence="4">5.3.1.6</ecNumber>
    </recommendedName>
    <alternativeName>
        <fullName evidence="8">D-ribose-5-phosphate ketol-isomerase</fullName>
    </alternativeName>
    <alternativeName>
        <fullName evidence="7">Phosphoriboisomerase</fullName>
    </alternativeName>
</protein>
<dbReference type="PANTHER" id="PTHR11934:SF0">
    <property type="entry name" value="RIBOSE-5-PHOSPHATE ISOMERASE"/>
    <property type="match status" value="1"/>
</dbReference>
<feature type="region of interest" description="Disordered" evidence="9">
    <location>
        <begin position="1"/>
        <end position="27"/>
    </location>
</feature>
<sequence>MAHIHPTITPPPSSPDGHTRSSSPSPLMLWTCGNTNLRALRSTISSLRSSSSSSSSTARLPSLTLDILFSRTTTTPPTVHARTMAAAAASLVESAKKAAAYRAVDEHLAPSARFVGIGSGSTVVYVVDAIAAKGPAFHAAMTFLPTGSQSKGLIRAAGLRLCNLDERPLGPDGKLVPIDVAFDGADEVDADLNCIKGGGACLFQEKLVAIAAKKFVVVADYRKLSSRLLTNWKAIPIEVLPMSAPDVLDRLTALGSVKPLVRPGAPGKAGEVVTDNGMWLIDAPFPKLLLPQDLAAADPSSRQLGRDAAGAWEVSALARELLMIPGIVEIGIFHGLDGLQAARAGKEGLAQKPVAAYFGMEDGSVKVAAASS</sequence>
<dbReference type="SUPFAM" id="SSF100950">
    <property type="entry name" value="NagB/RpiA/CoA transferase-like"/>
    <property type="match status" value="1"/>
</dbReference>
<comment type="catalytic activity">
    <reaction evidence="1">
        <text>aldehydo-D-ribose 5-phosphate = D-ribulose 5-phosphate</text>
        <dbReference type="Rhea" id="RHEA:14657"/>
        <dbReference type="ChEBI" id="CHEBI:58121"/>
        <dbReference type="ChEBI" id="CHEBI:58273"/>
        <dbReference type="EC" id="5.3.1.6"/>
    </reaction>
</comment>
<organism evidence="10 11">
    <name type="scientific">Colletotrichum tanaceti</name>
    <dbReference type="NCBI Taxonomy" id="1306861"/>
    <lineage>
        <taxon>Eukaryota</taxon>
        <taxon>Fungi</taxon>
        <taxon>Dikarya</taxon>
        <taxon>Ascomycota</taxon>
        <taxon>Pezizomycotina</taxon>
        <taxon>Sordariomycetes</taxon>
        <taxon>Hypocreomycetidae</taxon>
        <taxon>Glomerellales</taxon>
        <taxon>Glomerellaceae</taxon>
        <taxon>Colletotrichum</taxon>
        <taxon>Colletotrichum destructivum species complex</taxon>
    </lineage>
</organism>
<evidence type="ECO:0000313" key="10">
    <source>
        <dbReference type="EMBL" id="TKW57243.1"/>
    </source>
</evidence>
<dbReference type="NCBIfam" id="TIGR00021">
    <property type="entry name" value="rpiA"/>
    <property type="match status" value="1"/>
</dbReference>
<evidence type="ECO:0000256" key="5">
    <source>
        <dbReference type="ARBA" id="ARBA00019150"/>
    </source>
</evidence>
<dbReference type="InterPro" id="IPR004788">
    <property type="entry name" value="Ribose5P_isomerase_type_A"/>
</dbReference>
<name>A0A4U6XNB8_9PEZI</name>
<dbReference type="EMBL" id="PJEX01000046">
    <property type="protein sequence ID" value="TKW57243.1"/>
    <property type="molecule type" value="Genomic_DNA"/>
</dbReference>
<dbReference type="AlphaFoldDB" id="A0A4U6XNB8"/>
<dbReference type="UniPathway" id="UPA00115">
    <property type="reaction ID" value="UER00412"/>
</dbReference>
<dbReference type="Proteomes" id="UP000310108">
    <property type="component" value="Unassembled WGS sequence"/>
</dbReference>
<accession>A0A4U6XNB8</accession>
<dbReference type="Pfam" id="PF06026">
    <property type="entry name" value="Rib_5-P_isom_A"/>
    <property type="match status" value="1"/>
</dbReference>
<evidence type="ECO:0000313" key="11">
    <source>
        <dbReference type="Proteomes" id="UP000310108"/>
    </source>
</evidence>
<evidence type="ECO:0000256" key="3">
    <source>
        <dbReference type="ARBA" id="ARBA00008088"/>
    </source>
</evidence>
<dbReference type="GO" id="GO:0005737">
    <property type="term" value="C:cytoplasm"/>
    <property type="evidence" value="ECO:0007669"/>
    <property type="project" value="TreeGrafter"/>
</dbReference>
<dbReference type="STRING" id="1306861.A0A4U6XNB8"/>
<dbReference type="CDD" id="cd01398">
    <property type="entry name" value="RPI_A"/>
    <property type="match status" value="1"/>
</dbReference>
<evidence type="ECO:0000256" key="9">
    <source>
        <dbReference type="SAM" id="MobiDB-lite"/>
    </source>
</evidence>
<keyword evidence="6 10" id="KW-0413">Isomerase</keyword>
<dbReference type="SUPFAM" id="SSF75445">
    <property type="entry name" value="D-ribose-5-phosphate isomerase (RpiA), lid domain"/>
    <property type="match status" value="1"/>
</dbReference>
<dbReference type="Gene3D" id="3.40.50.1360">
    <property type="match status" value="1"/>
</dbReference>
<evidence type="ECO:0000256" key="4">
    <source>
        <dbReference type="ARBA" id="ARBA00011959"/>
    </source>
</evidence>